<dbReference type="PANTHER" id="PTHR22803">
    <property type="entry name" value="MANNOSE, PHOSPHOLIPASE, LECTIN RECEPTOR RELATED"/>
    <property type="match status" value="1"/>
</dbReference>
<organism evidence="3 4">
    <name type="scientific">Porites evermanni</name>
    <dbReference type="NCBI Taxonomy" id="104178"/>
    <lineage>
        <taxon>Eukaryota</taxon>
        <taxon>Metazoa</taxon>
        <taxon>Cnidaria</taxon>
        <taxon>Anthozoa</taxon>
        <taxon>Hexacorallia</taxon>
        <taxon>Scleractinia</taxon>
        <taxon>Fungiina</taxon>
        <taxon>Poritidae</taxon>
        <taxon>Porites</taxon>
    </lineage>
</organism>
<dbReference type="Gene3D" id="3.10.100.10">
    <property type="entry name" value="Mannose-Binding Protein A, subunit A"/>
    <property type="match status" value="1"/>
</dbReference>
<dbReference type="SMART" id="SM00034">
    <property type="entry name" value="CLECT"/>
    <property type="match status" value="1"/>
</dbReference>
<dbReference type="Pfam" id="PF00059">
    <property type="entry name" value="Lectin_C"/>
    <property type="match status" value="1"/>
</dbReference>
<name>A0ABN8QPY0_9CNID</name>
<dbReference type="Proteomes" id="UP001159427">
    <property type="component" value="Unassembled WGS sequence"/>
</dbReference>
<evidence type="ECO:0000256" key="1">
    <source>
        <dbReference type="ARBA" id="ARBA00023157"/>
    </source>
</evidence>
<protein>
    <recommendedName>
        <fullName evidence="2">C-type lectin domain-containing protein</fullName>
    </recommendedName>
</protein>
<accession>A0ABN8QPY0</accession>
<dbReference type="PROSITE" id="PS50041">
    <property type="entry name" value="C_TYPE_LECTIN_2"/>
    <property type="match status" value="1"/>
</dbReference>
<evidence type="ECO:0000259" key="2">
    <source>
        <dbReference type="PROSITE" id="PS50041"/>
    </source>
</evidence>
<gene>
    <name evidence="3" type="ORF">PEVE_00005816</name>
</gene>
<sequence length="120" mass="13872">CPQNWTPHQSTCYKLSSNTLEWIAAKFACEALGSNLAMLDSPAEQQEIAWGSRTWIGLHRDSSNNSHWQWIDGSLAIYLNFDYNQPDNWKGTEDCVEIYPSRKWNDLNCNTPRHYSCELS</sequence>
<feature type="domain" description="C-type lectin" evidence="2">
    <location>
        <begin position="8"/>
        <end position="118"/>
    </location>
</feature>
<feature type="non-terminal residue" evidence="3">
    <location>
        <position position="120"/>
    </location>
</feature>
<dbReference type="InterPro" id="IPR050111">
    <property type="entry name" value="C-type_lectin/snaclec_domain"/>
</dbReference>
<dbReference type="SUPFAM" id="SSF56436">
    <property type="entry name" value="C-type lectin-like"/>
    <property type="match status" value="1"/>
</dbReference>
<keyword evidence="1" id="KW-1015">Disulfide bond</keyword>
<feature type="non-terminal residue" evidence="3">
    <location>
        <position position="1"/>
    </location>
</feature>
<evidence type="ECO:0000313" key="3">
    <source>
        <dbReference type="EMBL" id="CAH3166778.1"/>
    </source>
</evidence>
<dbReference type="InterPro" id="IPR016187">
    <property type="entry name" value="CTDL_fold"/>
</dbReference>
<evidence type="ECO:0000313" key="4">
    <source>
        <dbReference type="Proteomes" id="UP001159427"/>
    </source>
</evidence>
<dbReference type="InterPro" id="IPR001304">
    <property type="entry name" value="C-type_lectin-like"/>
</dbReference>
<keyword evidence="4" id="KW-1185">Reference proteome</keyword>
<comment type="caution">
    <text evidence="3">The sequence shown here is derived from an EMBL/GenBank/DDBJ whole genome shotgun (WGS) entry which is preliminary data.</text>
</comment>
<dbReference type="PROSITE" id="PS00615">
    <property type="entry name" value="C_TYPE_LECTIN_1"/>
    <property type="match status" value="1"/>
</dbReference>
<proteinExistence type="predicted"/>
<reference evidence="3 4" key="1">
    <citation type="submission" date="2022-05" db="EMBL/GenBank/DDBJ databases">
        <authorList>
            <consortium name="Genoscope - CEA"/>
            <person name="William W."/>
        </authorList>
    </citation>
    <scope>NUCLEOTIDE SEQUENCE [LARGE SCALE GENOMIC DNA]</scope>
</reference>
<dbReference type="EMBL" id="CALNXI010001372">
    <property type="protein sequence ID" value="CAH3166778.1"/>
    <property type="molecule type" value="Genomic_DNA"/>
</dbReference>
<dbReference type="InterPro" id="IPR016186">
    <property type="entry name" value="C-type_lectin-like/link_sf"/>
</dbReference>
<dbReference type="InterPro" id="IPR018378">
    <property type="entry name" value="C-type_lectin_CS"/>
</dbReference>